<name>A0A6P6WMJ4_COFAR</name>
<dbReference type="RefSeq" id="XP_071938129.1">
    <property type="nucleotide sequence ID" value="XM_072082028.1"/>
</dbReference>
<keyword evidence="1" id="KW-1185">Reference proteome</keyword>
<accession>A0A6P6WMJ4</accession>
<evidence type="ECO:0000313" key="2">
    <source>
        <dbReference type="RefSeq" id="XP_027116651.1"/>
    </source>
</evidence>
<dbReference type="Proteomes" id="UP001652660">
    <property type="component" value="Chromosome 3c"/>
</dbReference>
<protein>
    <submittedName>
        <fullName evidence="2">Uncharacterized protein LOC113734340 isoform X1</fullName>
    </submittedName>
    <submittedName>
        <fullName evidence="3">Uncharacterized protein isoform X1</fullName>
    </submittedName>
</protein>
<gene>
    <name evidence="2 3" type="primary">LOC113734340</name>
</gene>
<dbReference type="Pfam" id="PF03140">
    <property type="entry name" value="DUF247"/>
    <property type="match status" value="1"/>
</dbReference>
<proteinExistence type="predicted"/>
<dbReference type="GeneID" id="113734340"/>
<organism evidence="1 2">
    <name type="scientific">Coffea arabica</name>
    <name type="common">Arabian coffee</name>
    <dbReference type="NCBI Taxonomy" id="13443"/>
    <lineage>
        <taxon>Eukaryota</taxon>
        <taxon>Viridiplantae</taxon>
        <taxon>Streptophyta</taxon>
        <taxon>Embryophyta</taxon>
        <taxon>Tracheophyta</taxon>
        <taxon>Spermatophyta</taxon>
        <taxon>Magnoliopsida</taxon>
        <taxon>eudicotyledons</taxon>
        <taxon>Gunneridae</taxon>
        <taxon>Pentapetalae</taxon>
        <taxon>asterids</taxon>
        <taxon>lamiids</taxon>
        <taxon>Gentianales</taxon>
        <taxon>Rubiaceae</taxon>
        <taxon>Ixoroideae</taxon>
        <taxon>Gardenieae complex</taxon>
        <taxon>Bertiereae - Coffeeae clade</taxon>
        <taxon>Coffeeae</taxon>
        <taxon>Coffea</taxon>
    </lineage>
</organism>
<dbReference type="PANTHER" id="PTHR31549">
    <property type="entry name" value="PROTEIN, PUTATIVE (DUF247)-RELATED-RELATED"/>
    <property type="match status" value="1"/>
</dbReference>
<dbReference type="AlphaFoldDB" id="A0A6P6WMJ4"/>
<dbReference type="RefSeq" id="XP_027116651.1">
    <property type="nucleotide sequence ID" value="XM_027260850.1"/>
</dbReference>
<reference evidence="2" key="2">
    <citation type="submission" date="2025-04" db="UniProtKB">
        <authorList>
            <consortium name="RefSeq"/>
        </authorList>
    </citation>
    <scope>IDENTIFICATION</scope>
    <source>
        <tissue evidence="2 3">Leaves</tissue>
    </source>
</reference>
<evidence type="ECO:0000313" key="3">
    <source>
        <dbReference type="RefSeq" id="XP_071938129.1"/>
    </source>
</evidence>
<dbReference type="PANTHER" id="PTHR31549:SF88">
    <property type="entry name" value="DUF4220 DOMAIN-CONTAINING PROTEIN"/>
    <property type="match status" value="1"/>
</dbReference>
<evidence type="ECO:0000313" key="1">
    <source>
        <dbReference type="Proteomes" id="UP001652660"/>
    </source>
</evidence>
<reference evidence="1" key="1">
    <citation type="journal article" date="2025" name="Foods">
        <title>Unveiling the Microbial Signatures of Arabica Coffee Cherries: Insights into Ripeness Specific Diversity, Functional Traits, and Implications for Quality and Safety.</title>
        <authorList>
            <consortium name="RefSeq"/>
            <person name="Tenea G.N."/>
            <person name="Cifuentes V."/>
            <person name="Reyes P."/>
            <person name="Cevallos-Vallejos M."/>
        </authorList>
    </citation>
    <scope>NUCLEOTIDE SEQUENCE [LARGE SCALE GENOMIC DNA]</scope>
</reference>
<dbReference type="OrthoDB" id="906165at2759"/>
<dbReference type="InterPro" id="IPR004158">
    <property type="entry name" value="DUF247_pln"/>
</dbReference>
<sequence length="406" mass="46167">MELLCIQDEKTALTPVERKICVYYSEFHGGKFGKLWVFGPNYRRFGTEFSECVKEEAMERIRSNSQVSFQGVMNAIGNIELEVRAAYADNALNDLTVLEFQYLMIKDGCFFLLLAFSILGADPQKLKYAENHPVFGVGCATEYMDNIIESMFFVGNQIPFIVLEQLMHLDIFQRMKATIGSKQQQLGLAKRTLHKFLMVELVPKPVDLLHCLQSIMLGPKCSSNVAVGKRDADIEDCVSASKLSEQGVRFRKLGGELGIRGMHYYCNKFSAVLYLPDLRVDRYTGLLIKCLLKYETVQECRGVEPEASSYFKFMSELIHKPKDIEILVSEGVIHGRSERLQGLLSTLDGMASSGYMHSVKREIVRNPPWQWQKPLKCMPFICSALIVLSIMQMHCSMLSFDKLQKP</sequence>